<dbReference type="Pfam" id="PF12697">
    <property type="entry name" value="Abhydrolase_6"/>
    <property type="match status" value="1"/>
</dbReference>
<gene>
    <name evidence="2" type="primary">menH_3</name>
    <name evidence="2" type="ORF">Dxin01_03962</name>
</gene>
<reference evidence="2 3" key="1">
    <citation type="submission" date="2024-02" db="EMBL/GenBank/DDBJ databases">
        <title>Deinococcus xinjiangensis NBRC 107630.</title>
        <authorList>
            <person name="Ichikawa N."/>
            <person name="Katano-Makiyama Y."/>
            <person name="Hidaka K."/>
        </authorList>
    </citation>
    <scope>NUCLEOTIDE SEQUENCE [LARGE SCALE GENOMIC DNA]</scope>
    <source>
        <strain evidence="2 3">NBRC 107630</strain>
    </source>
</reference>
<dbReference type="PANTHER" id="PTHR43689">
    <property type="entry name" value="HYDROLASE"/>
    <property type="match status" value="1"/>
</dbReference>
<dbReference type="RefSeq" id="WP_353544160.1">
    <property type="nucleotide sequence ID" value="NZ_BAABRN010000095.1"/>
</dbReference>
<evidence type="ECO:0000313" key="3">
    <source>
        <dbReference type="Proteomes" id="UP001458946"/>
    </source>
</evidence>
<feature type="domain" description="AB hydrolase-1" evidence="1">
    <location>
        <begin position="32"/>
        <end position="251"/>
    </location>
</feature>
<comment type="caution">
    <text evidence="2">The sequence shown here is derived from an EMBL/GenBank/DDBJ whole genome shotgun (WGS) entry which is preliminary data.</text>
</comment>
<dbReference type="InterPro" id="IPR029058">
    <property type="entry name" value="AB_hydrolase_fold"/>
</dbReference>
<dbReference type="SUPFAM" id="SSF53474">
    <property type="entry name" value="alpha/beta-Hydrolases"/>
    <property type="match status" value="1"/>
</dbReference>
<proteinExistence type="predicted"/>
<dbReference type="InterPro" id="IPR000073">
    <property type="entry name" value="AB_hydrolase_1"/>
</dbReference>
<name>A0ABP9VG51_9DEIO</name>
<evidence type="ECO:0000313" key="2">
    <source>
        <dbReference type="EMBL" id="GAA5504193.1"/>
    </source>
</evidence>
<keyword evidence="3" id="KW-1185">Reference proteome</keyword>
<protein>
    <submittedName>
        <fullName evidence="2">2-succinyl-6-hydroxy-2, 4-cyclohexadiene-1-carboxylate synthase</fullName>
    </submittedName>
</protein>
<accession>A0ABP9VG51</accession>
<sequence>MFREASTTFPVIGGVPLEVVWYGPSPAEATTLVFLHEGLGSAALWRDFPERLAEATGCAALVYSRSGYGQSGPVRLPRPTRYLHHEGLEVLPELLRVLGVGRHVLIGHSDGGSIALINAGGAPQAGLCGVITEAAHVFNESIIPPAIRQTVNLYEKGDLRGKLARYHRDVDMAFRGWSDTWLSEEFLHWNLEEYLPHIRVPLLAIQGEDDGYGTARQVEAIVSQVGGRAEALVLPNCAHTPHREAAEATFRAMREFIGRVT</sequence>
<organism evidence="2 3">
    <name type="scientific">Deinococcus xinjiangensis</name>
    <dbReference type="NCBI Taxonomy" id="457454"/>
    <lineage>
        <taxon>Bacteria</taxon>
        <taxon>Thermotogati</taxon>
        <taxon>Deinococcota</taxon>
        <taxon>Deinococci</taxon>
        <taxon>Deinococcales</taxon>
        <taxon>Deinococcaceae</taxon>
        <taxon>Deinococcus</taxon>
    </lineage>
</organism>
<evidence type="ECO:0000259" key="1">
    <source>
        <dbReference type="Pfam" id="PF12697"/>
    </source>
</evidence>
<dbReference type="Gene3D" id="3.40.50.1820">
    <property type="entry name" value="alpha/beta hydrolase"/>
    <property type="match status" value="1"/>
</dbReference>
<dbReference type="EMBL" id="BAABRN010000095">
    <property type="protein sequence ID" value="GAA5504193.1"/>
    <property type="molecule type" value="Genomic_DNA"/>
</dbReference>
<dbReference type="Proteomes" id="UP001458946">
    <property type="component" value="Unassembled WGS sequence"/>
</dbReference>
<dbReference type="PANTHER" id="PTHR43689:SF8">
    <property type="entry name" value="ALPHA_BETA-HYDROLASES SUPERFAMILY PROTEIN"/>
    <property type="match status" value="1"/>
</dbReference>